<feature type="transmembrane region" description="Helical" evidence="17">
    <location>
        <begin position="413"/>
        <end position="435"/>
    </location>
</feature>
<dbReference type="GO" id="GO:0015990">
    <property type="term" value="P:electron transport coupled proton transport"/>
    <property type="evidence" value="ECO:0007669"/>
    <property type="project" value="TreeGrafter"/>
</dbReference>
<dbReference type="InterPro" id="IPR000260">
    <property type="entry name" value="NADH4_N"/>
</dbReference>
<evidence type="ECO:0000256" key="4">
    <source>
        <dbReference type="ARBA" id="ARBA00012944"/>
    </source>
</evidence>
<dbReference type="GO" id="GO:0003954">
    <property type="term" value="F:NADH dehydrogenase activity"/>
    <property type="evidence" value="ECO:0007669"/>
    <property type="project" value="TreeGrafter"/>
</dbReference>
<feature type="transmembrane region" description="Helical" evidence="17">
    <location>
        <begin position="174"/>
        <end position="197"/>
    </location>
</feature>
<comment type="function">
    <text evidence="17">Core subunit of the mitochondrial membrane respiratory chain NADH dehydrogenase (Complex I) which catalyzes electron transfer from NADH through the respiratory chain, using ubiquinone as an electron acceptor. Essential for the catalytic activity and assembly of complex I.</text>
</comment>
<keyword evidence="6 17" id="KW-0813">Transport</keyword>
<feature type="transmembrane region" description="Helical" evidence="17">
    <location>
        <begin position="135"/>
        <end position="154"/>
    </location>
</feature>
<dbReference type="InterPro" id="IPR001750">
    <property type="entry name" value="ND/Mrp_TM"/>
</dbReference>
<feature type="transmembrane region" description="Helical" evidence="17">
    <location>
        <begin position="204"/>
        <end position="225"/>
    </location>
</feature>
<dbReference type="PANTHER" id="PTHR43507">
    <property type="entry name" value="NADH-UBIQUINONE OXIDOREDUCTASE CHAIN 4"/>
    <property type="match status" value="1"/>
</dbReference>
<keyword evidence="14 17" id="KW-0496">Mitochondrion</keyword>
<feature type="transmembrane region" description="Helical" evidence="17">
    <location>
        <begin position="369"/>
        <end position="392"/>
    </location>
</feature>
<feature type="domain" description="NADH:ubiquinone oxidoreductase chain 4 N-terminal" evidence="19">
    <location>
        <begin position="5"/>
        <end position="97"/>
    </location>
</feature>
<evidence type="ECO:0000256" key="16">
    <source>
        <dbReference type="ARBA" id="ARBA00049551"/>
    </source>
</evidence>
<evidence type="ECO:0000256" key="1">
    <source>
        <dbReference type="ARBA" id="ARBA00003257"/>
    </source>
</evidence>
<feature type="transmembrane region" description="Helical" evidence="17">
    <location>
        <begin position="52"/>
        <end position="71"/>
    </location>
</feature>
<evidence type="ECO:0000256" key="6">
    <source>
        <dbReference type="ARBA" id="ARBA00022448"/>
    </source>
</evidence>
<evidence type="ECO:0000256" key="8">
    <source>
        <dbReference type="ARBA" id="ARBA00022692"/>
    </source>
</evidence>
<keyword evidence="8 17" id="KW-0812">Transmembrane</keyword>
<reference evidence="20" key="1">
    <citation type="journal article" date="2016" name="BMC Genomics">
        <title>Evolution of mitochondrial genomes in Baikalian amphipods.</title>
        <authorList>
            <person name="Romanova E.V."/>
            <person name="Aleoshin V.V."/>
            <person name="Kamaltynov R.M."/>
            <person name="Mikhailov K.V."/>
            <person name="Logacheva M.D."/>
            <person name="Sirotinina E.A."/>
            <person name="Gornov A.Y."/>
            <person name="Anikin A.S."/>
            <person name="Sherbakov D.Y."/>
        </authorList>
    </citation>
    <scope>NUCLEOTIDE SEQUENCE</scope>
</reference>
<evidence type="ECO:0000256" key="15">
    <source>
        <dbReference type="ARBA" id="ARBA00023136"/>
    </source>
</evidence>
<feature type="transmembrane region" description="Helical" evidence="17">
    <location>
        <begin position="237"/>
        <end position="258"/>
    </location>
</feature>
<evidence type="ECO:0000256" key="17">
    <source>
        <dbReference type="RuleBase" id="RU003297"/>
    </source>
</evidence>
<dbReference type="InterPro" id="IPR003918">
    <property type="entry name" value="NADH_UbQ_OxRdtase"/>
</dbReference>
<dbReference type="CTD" id="4538"/>
<evidence type="ECO:0000256" key="2">
    <source>
        <dbReference type="ARBA" id="ARBA00004225"/>
    </source>
</evidence>
<protein>
    <recommendedName>
        <fullName evidence="5 17">NADH-ubiquinone oxidoreductase chain 4</fullName>
        <ecNumber evidence="4 17">7.1.1.2</ecNumber>
    </recommendedName>
</protein>
<evidence type="ECO:0000256" key="10">
    <source>
        <dbReference type="ARBA" id="ARBA00022982"/>
    </source>
</evidence>
<evidence type="ECO:0000256" key="3">
    <source>
        <dbReference type="ARBA" id="ARBA00009025"/>
    </source>
</evidence>
<dbReference type="RefSeq" id="YP_009118047.1">
    <property type="nucleotide sequence ID" value="NC_026309.1"/>
</dbReference>
<evidence type="ECO:0000259" key="19">
    <source>
        <dbReference type="Pfam" id="PF01059"/>
    </source>
</evidence>
<comment type="subcellular location">
    <subcellularLocation>
        <location evidence="2 17">Mitochondrion membrane</location>
        <topology evidence="2 17">Multi-pass membrane protein</topology>
    </subcellularLocation>
</comment>
<comment type="similarity">
    <text evidence="3 17">Belongs to the complex I subunit 4 family.</text>
</comment>
<dbReference type="Pfam" id="PF00361">
    <property type="entry name" value="Proton_antipo_M"/>
    <property type="match status" value="1"/>
</dbReference>
<evidence type="ECO:0000256" key="7">
    <source>
        <dbReference type="ARBA" id="ARBA00022660"/>
    </source>
</evidence>
<proteinExistence type="inferred from homology"/>
<comment type="function">
    <text evidence="1">Core subunit of the mitochondrial membrane respiratory chain NADH dehydrogenase (Complex I) that is believed to belong to the minimal assembly required for catalysis. Complex I functions in the transfer of electrons from NADH to the respiratory chain. The immediate electron acceptor for the enzyme is believed to be ubiquinone.</text>
</comment>
<evidence type="ECO:0000256" key="13">
    <source>
        <dbReference type="ARBA" id="ARBA00023075"/>
    </source>
</evidence>
<dbReference type="GO" id="GO:0048039">
    <property type="term" value="F:ubiquinone binding"/>
    <property type="evidence" value="ECO:0007669"/>
    <property type="project" value="TreeGrafter"/>
</dbReference>
<keyword evidence="15 17" id="KW-0472">Membrane</keyword>
<evidence type="ECO:0000256" key="9">
    <source>
        <dbReference type="ARBA" id="ARBA00022967"/>
    </source>
</evidence>
<organism evidence="20">
    <name type="scientific">Brachyuropus grewingkii</name>
    <dbReference type="NCBI Taxonomy" id="686699"/>
    <lineage>
        <taxon>Eukaryota</taxon>
        <taxon>Metazoa</taxon>
        <taxon>Ecdysozoa</taxon>
        <taxon>Arthropoda</taxon>
        <taxon>Crustacea</taxon>
        <taxon>Multicrustacea</taxon>
        <taxon>Malacostraca</taxon>
        <taxon>Eumalacostraca</taxon>
        <taxon>Peracarida</taxon>
        <taxon>Amphipoda</taxon>
        <taxon>Senticaudata</taxon>
        <taxon>Gammarida</taxon>
        <taxon>Gammaridira</taxon>
        <taxon>Gammaroidea</taxon>
        <taxon>Acanthogammaridae</taxon>
        <taxon>Acanthogammarinae</taxon>
        <taxon>Brachyuropus</taxon>
    </lineage>
</organism>
<dbReference type="Pfam" id="PF01059">
    <property type="entry name" value="Oxidored_q5_N"/>
    <property type="match status" value="1"/>
</dbReference>
<keyword evidence="9" id="KW-1278">Translocase</keyword>
<evidence type="ECO:0000259" key="18">
    <source>
        <dbReference type="Pfam" id="PF00361"/>
    </source>
</evidence>
<dbReference type="AlphaFoldDB" id="A0A0U1YU78"/>
<evidence type="ECO:0000256" key="11">
    <source>
        <dbReference type="ARBA" id="ARBA00022989"/>
    </source>
</evidence>
<dbReference type="GeneID" id="22975946"/>
<keyword evidence="12 17" id="KW-0520">NAD</keyword>
<dbReference type="PRINTS" id="PR01437">
    <property type="entry name" value="NUOXDRDTASE4"/>
</dbReference>
<dbReference type="GO" id="GO:0008137">
    <property type="term" value="F:NADH dehydrogenase (ubiquinone) activity"/>
    <property type="evidence" value="ECO:0007669"/>
    <property type="project" value="UniProtKB-UniRule"/>
</dbReference>
<feature type="transmembrane region" description="Helical" evidence="17">
    <location>
        <begin position="292"/>
        <end position="315"/>
    </location>
</feature>
<dbReference type="EMBL" id="KP161875">
    <property type="protein sequence ID" value="AJF22808.1"/>
    <property type="molecule type" value="Genomic_DNA"/>
</dbReference>
<accession>A0A0U1YU78</accession>
<reference evidence="20" key="2">
    <citation type="journal article" date="2016" name="Mitochondrial DNA">
        <title>The complete mitochondrial genome of a deep-water Baikalian amphipoda Brachyuropus grewingkii (Dybowsky, 1874).</title>
        <authorList>
            <person name="Romanova E.V."/>
            <person name="Mikhailov K.V."/>
            <person name="Logacheva M.D."/>
            <person name="Kamaltynov R.M."/>
            <person name="Aleoshin V.V."/>
            <person name="Sherbakov D.Y."/>
        </authorList>
    </citation>
    <scope>NUCLEOTIDE SEQUENCE</scope>
</reference>
<keyword evidence="11 17" id="KW-1133">Transmembrane helix</keyword>
<evidence type="ECO:0000256" key="12">
    <source>
        <dbReference type="ARBA" id="ARBA00023027"/>
    </source>
</evidence>
<keyword evidence="7 17" id="KW-0679">Respiratory chain</keyword>
<keyword evidence="10 17" id="KW-0249">Electron transport</keyword>
<dbReference type="EC" id="7.1.1.2" evidence="4 17"/>
<dbReference type="GO" id="GO:0042773">
    <property type="term" value="P:ATP synthesis coupled electron transport"/>
    <property type="evidence" value="ECO:0007669"/>
    <property type="project" value="InterPro"/>
</dbReference>
<dbReference type="GO" id="GO:0031966">
    <property type="term" value="C:mitochondrial membrane"/>
    <property type="evidence" value="ECO:0007669"/>
    <property type="project" value="UniProtKB-SubCell"/>
</dbReference>
<sequence length="436" mass="47753">MLSVVLGVFSAMVVSSVWGESLLWVLFMSGVVVMSSSDGLVWKVGLSGELDYVSWGLSLLSVWVVFLAVLGSKTIKKTSSLRGTFMSLSMSLLGMFLLSFYVSDFMFFYLGFEGCLVPIFFMVLGWGYQPERSQAGIYMLFYTLFGSLPLFFLIMSLCSKSSGYMYAGSESKEVYFYIFLVGAFLVKFPMYSVHLWLLKAHVEAPVGGSMVLAGVMLKLGGYGLIRFLPLCPVKPVVLSEVIMCLSMWGAVLLSLSCLRQMDMKLLIASSSVVHMGLCIVGLLSLSDWGFKGAVLVMIGHGVCSSGLFYLANVVYERSHSRSMAVSKGLLTLMPSISLWWFVLLSVNMAAPPSLNLLGEVLLISTLVSWSSYLIGVVGLVSFFSAAYSLYLFSLSQHGVYLGSKSGFHSGCMLEYLVCVSHWAPLNAFIVCVAWLV</sequence>
<evidence type="ECO:0000256" key="14">
    <source>
        <dbReference type="ARBA" id="ARBA00023128"/>
    </source>
</evidence>
<name>A0A0U1YU78_9CRUS</name>
<keyword evidence="13 17" id="KW-0830">Ubiquinone</keyword>
<geneLocation type="mitochondrion" evidence="20"/>
<evidence type="ECO:0000256" key="5">
    <source>
        <dbReference type="ARBA" id="ARBA00021006"/>
    </source>
</evidence>
<evidence type="ECO:0000313" key="20">
    <source>
        <dbReference type="EMBL" id="AJF22808.1"/>
    </source>
</evidence>
<feature type="transmembrane region" description="Helical" evidence="17">
    <location>
        <begin position="83"/>
        <end position="101"/>
    </location>
</feature>
<feature type="domain" description="NADH:quinone oxidoreductase/Mrp antiporter transmembrane" evidence="18">
    <location>
        <begin position="104"/>
        <end position="381"/>
    </location>
</feature>
<gene>
    <name evidence="20" type="primary">ND4</name>
</gene>
<dbReference type="SMR" id="A0A0U1YU78"/>
<dbReference type="PANTHER" id="PTHR43507:SF20">
    <property type="entry name" value="NADH-UBIQUINONE OXIDOREDUCTASE CHAIN 4"/>
    <property type="match status" value="1"/>
</dbReference>
<comment type="catalytic activity">
    <reaction evidence="16 17">
        <text>a ubiquinone + NADH + 5 H(+)(in) = a ubiquinol + NAD(+) + 4 H(+)(out)</text>
        <dbReference type="Rhea" id="RHEA:29091"/>
        <dbReference type="Rhea" id="RHEA-COMP:9565"/>
        <dbReference type="Rhea" id="RHEA-COMP:9566"/>
        <dbReference type="ChEBI" id="CHEBI:15378"/>
        <dbReference type="ChEBI" id="CHEBI:16389"/>
        <dbReference type="ChEBI" id="CHEBI:17976"/>
        <dbReference type="ChEBI" id="CHEBI:57540"/>
        <dbReference type="ChEBI" id="CHEBI:57945"/>
        <dbReference type="EC" id="7.1.1.2"/>
    </reaction>
</comment>
<feature type="transmembrane region" description="Helical" evidence="17">
    <location>
        <begin position="265"/>
        <end position="286"/>
    </location>
</feature>
<feature type="transmembrane region" description="Helical" evidence="17">
    <location>
        <begin position="107"/>
        <end position="128"/>
    </location>
</feature>
<feature type="transmembrane region" description="Helical" evidence="17">
    <location>
        <begin position="327"/>
        <end position="349"/>
    </location>
</feature>